<sequence length="94" mass="10372">MAKQFWAQLIELDEEIEAASISGATDHEEAAESLVADFVGQMGGEITKGAVRVWVDGGAEKVYDWQADFTIPEDAGDDEDEIEVEGEIELRERI</sequence>
<evidence type="ECO:0000313" key="1">
    <source>
        <dbReference type="EMBL" id="TXC69537.1"/>
    </source>
</evidence>
<protein>
    <submittedName>
        <fullName evidence="2">Uncharacterized protein</fullName>
    </submittedName>
</protein>
<dbReference type="EMBL" id="VOQR01000001">
    <property type="protein sequence ID" value="TXC72652.1"/>
    <property type="molecule type" value="Genomic_DNA"/>
</dbReference>
<reference evidence="2" key="2">
    <citation type="submission" date="2019-08" db="EMBL/GenBank/DDBJ databases">
        <authorList>
            <person name="Im W.-T."/>
        </authorList>
    </citation>
    <scope>NUCLEOTIDE SEQUENCE</scope>
    <source>
        <strain evidence="2">KHI67</strain>
    </source>
</reference>
<evidence type="ECO:0000313" key="3">
    <source>
        <dbReference type="Proteomes" id="UP000321250"/>
    </source>
</evidence>
<comment type="caution">
    <text evidence="2">The sequence shown here is derived from an EMBL/GenBank/DDBJ whole genome shotgun (WGS) entry which is preliminary data.</text>
</comment>
<organism evidence="2 3">
    <name type="scientific">Sphingomonas ginsenosidivorax</name>
    <dbReference type="NCBI Taxonomy" id="862135"/>
    <lineage>
        <taxon>Bacteria</taxon>
        <taxon>Pseudomonadati</taxon>
        <taxon>Pseudomonadota</taxon>
        <taxon>Alphaproteobacteria</taxon>
        <taxon>Sphingomonadales</taxon>
        <taxon>Sphingomonadaceae</taxon>
        <taxon>Sphingomonas</taxon>
    </lineage>
</organism>
<name>A0A5C6UIL2_9SPHN</name>
<keyword evidence="3" id="KW-1185">Reference proteome</keyword>
<dbReference type="EMBL" id="VOQR01000001">
    <property type="protein sequence ID" value="TXC69537.1"/>
    <property type="molecule type" value="Genomic_DNA"/>
</dbReference>
<evidence type="ECO:0000313" key="2">
    <source>
        <dbReference type="EMBL" id="TXC72652.1"/>
    </source>
</evidence>
<gene>
    <name evidence="1" type="ORF">FSB78_00055</name>
    <name evidence="2" type="ORF">FSB78_18125</name>
</gene>
<dbReference type="AlphaFoldDB" id="A0A5C6UIL2"/>
<dbReference type="OrthoDB" id="7579790at2"/>
<accession>A0A5C6UIL2</accession>
<proteinExistence type="predicted"/>
<reference evidence="2 3" key="1">
    <citation type="journal article" date="2013" name="Antonie Van Leeuwenhoek">
        <title>Sphingomonas ginsenosidivorax sp. nov., with the ability to transform ginsenosides.</title>
        <authorList>
            <person name="Jin X.F."/>
            <person name="Kim J.K."/>
            <person name="Liu Q.M."/>
            <person name="Kang M.S."/>
            <person name="He D."/>
            <person name="Jin F.X."/>
            <person name="Kim S.C."/>
            <person name="Im W.T."/>
        </authorList>
    </citation>
    <scope>NUCLEOTIDE SEQUENCE [LARGE SCALE GENOMIC DNA]</scope>
    <source>
        <strain evidence="2 3">KHI67</strain>
    </source>
</reference>
<dbReference type="RefSeq" id="WP_147078880.1">
    <property type="nucleotide sequence ID" value="NZ_VOQR01000001.1"/>
</dbReference>
<dbReference type="Proteomes" id="UP000321250">
    <property type="component" value="Unassembled WGS sequence"/>
</dbReference>